<organism evidence="5 6">
    <name type="scientific">Aestuariibaculum marinum</name>
    <dbReference type="NCBI Taxonomy" id="2683592"/>
    <lineage>
        <taxon>Bacteria</taxon>
        <taxon>Pseudomonadati</taxon>
        <taxon>Bacteroidota</taxon>
        <taxon>Flavobacteriia</taxon>
        <taxon>Flavobacteriales</taxon>
        <taxon>Flavobacteriaceae</taxon>
    </lineage>
</organism>
<keyword evidence="6" id="KW-1185">Reference proteome</keyword>
<reference evidence="5 6" key="1">
    <citation type="journal article" date="2018" name="J. Microbiol.">
        <title>Aestuariibaculum marinum sp. nov., a marine bacterium isolated from seawater in South Korea.</title>
        <authorList>
            <person name="Choi J."/>
            <person name="Lee D."/>
            <person name="Jang J.H."/>
            <person name="Cha S."/>
            <person name="Seo T."/>
        </authorList>
    </citation>
    <scope>NUCLEOTIDE SEQUENCE [LARGE SCALE GENOMIC DNA]</scope>
    <source>
        <strain evidence="5 6">IP7</strain>
    </source>
</reference>
<evidence type="ECO:0000256" key="4">
    <source>
        <dbReference type="SAM" id="SignalP"/>
    </source>
</evidence>
<dbReference type="InterPro" id="IPR051201">
    <property type="entry name" value="Chloro_Bact_Ser_Proteases"/>
</dbReference>
<protein>
    <submittedName>
        <fullName evidence="5">Trypsin-like peptidase domain-containing protein</fullName>
    </submittedName>
</protein>
<dbReference type="Proteomes" id="UP000621516">
    <property type="component" value="Unassembled WGS sequence"/>
</dbReference>
<dbReference type="GO" id="GO:0006508">
    <property type="term" value="P:proteolysis"/>
    <property type="evidence" value="ECO:0007669"/>
    <property type="project" value="UniProtKB-KW"/>
</dbReference>
<keyword evidence="2" id="KW-0645">Protease</keyword>
<dbReference type="Pfam" id="PF13365">
    <property type="entry name" value="Trypsin_2"/>
    <property type="match status" value="1"/>
</dbReference>
<name>A0A8J6Q7I1_9FLAO</name>
<sequence length="299" mass="32260">MKYFLKIFLLLLVVTSTVQAQNYKSNIRQYKVPLALKAGKLIDSGNVISADALSPSVKKKGYGPVAIDLKSPKKKSLTPGELYNRVSESIVIVSPAGRCGEVNAKGNVCDKVHTYPASGYIIGSEGIIVTNYHVLNGYVTKYNKEARDVMVVMLKDGTIFPVTEVLLADQKNDLAIIKVDTNGTELPALPVATKDAEIGDPVYIVSHPKGYFYAFSSGMVTDKFSEITFGGYRNIMAISADYAAGSSGSAIIDQFGNVIGTVSYTKTLQHSDDETKTQMVLKATIPVSALTELINEGNK</sequence>
<evidence type="ECO:0000256" key="3">
    <source>
        <dbReference type="ARBA" id="ARBA00022801"/>
    </source>
</evidence>
<dbReference type="SUPFAM" id="SSF50494">
    <property type="entry name" value="Trypsin-like serine proteases"/>
    <property type="match status" value="1"/>
</dbReference>
<dbReference type="PANTHER" id="PTHR43343:SF3">
    <property type="entry name" value="PROTEASE DO-LIKE 8, CHLOROPLASTIC"/>
    <property type="match status" value="1"/>
</dbReference>
<accession>A0A8J6Q7I1</accession>
<keyword evidence="3" id="KW-0378">Hydrolase</keyword>
<evidence type="ECO:0000313" key="5">
    <source>
        <dbReference type="EMBL" id="MBD0824928.1"/>
    </source>
</evidence>
<comment type="similarity">
    <text evidence="1">Belongs to the peptidase S1C family.</text>
</comment>
<feature type="signal peptide" evidence="4">
    <location>
        <begin position="1"/>
        <end position="20"/>
    </location>
</feature>
<dbReference type="PANTHER" id="PTHR43343">
    <property type="entry name" value="PEPTIDASE S12"/>
    <property type="match status" value="1"/>
</dbReference>
<dbReference type="Gene3D" id="2.40.10.10">
    <property type="entry name" value="Trypsin-like serine proteases"/>
    <property type="match status" value="2"/>
</dbReference>
<feature type="chain" id="PRO_5035238441" evidence="4">
    <location>
        <begin position="21"/>
        <end position="299"/>
    </location>
</feature>
<dbReference type="AlphaFoldDB" id="A0A8J6Q7I1"/>
<evidence type="ECO:0000256" key="2">
    <source>
        <dbReference type="ARBA" id="ARBA00022670"/>
    </source>
</evidence>
<dbReference type="RefSeq" id="WP_188224222.1">
    <property type="nucleotide sequence ID" value="NZ_JACVXD010000008.1"/>
</dbReference>
<comment type="caution">
    <text evidence="5">The sequence shown here is derived from an EMBL/GenBank/DDBJ whole genome shotgun (WGS) entry which is preliminary data.</text>
</comment>
<dbReference type="InterPro" id="IPR009003">
    <property type="entry name" value="Peptidase_S1_PA"/>
</dbReference>
<dbReference type="EMBL" id="JACVXD010000008">
    <property type="protein sequence ID" value="MBD0824928.1"/>
    <property type="molecule type" value="Genomic_DNA"/>
</dbReference>
<gene>
    <name evidence="5" type="ORF">ICJ85_12960</name>
</gene>
<keyword evidence="4" id="KW-0732">Signal</keyword>
<dbReference type="InterPro" id="IPR043504">
    <property type="entry name" value="Peptidase_S1_PA_chymotrypsin"/>
</dbReference>
<dbReference type="GO" id="GO:0004252">
    <property type="term" value="F:serine-type endopeptidase activity"/>
    <property type="evidence" value="ECO:0007669"/>
    <property type="project" value="InterPro"/>
</dbReference>
<evidence type="ECO:0000313" key="6">
    <source>
        <dbReference type="Proteomes" id="UP000621516"/>
    </source>
</evidence>
<proteinExistence type="inferred from homology"/>
<evidence type="ECO:0000256" key="1">
    <source>
        <dbReference type="ARBA" id="ARBA00010541"/>
    </source>
</evidence>
<dbReference type="InterPro" id="IPR001940">
    <property type="entry name" value="Peptidase_S1C"/>
</dbReference>
<dbReference type="PRINTS" id="PR00834">
    <property type="entry name" value="PROTEASES2C"/>
</dbReference>